<evidence type="ECO:0000259" key="2">
    <source>
        <dbReference type="PROSITE" id="PS51858"/>
    </source>
</evidence>
<dbReference type="GO" id="GO:0070646">
    <property type="term" value="P:protein modification by small protein removal"/>
    <property type="evidence" value="ECO:0007669"/>
    <property type="project" value="TreeGrafter"/>
</dbReference>
<dbReference type="Proteomes" id="UP000692954">
    <property type="component" value="Unassembled WGS sequence"/>
</dbReference>
<dbReference type="AlphaFoldDB" id="A0A8S1Q442"/>
<dbReference type="OrthoDB" id="21221at2759"/>
<protein>
    <recommendedName>
        <fullName evidence="2">PPPDE domain-containing protein</fullName>
    </recommendedName>
</protein>
<evidence type="ECO:0000256" key="1">
    <source>
        <dbReference type="SAM" id="MobiDB-lite"/>
    </source>
</evidence>
<feature type="domain" description="PPPDE" evidence="2">
    <location>
        <begin position="6"/>
        <end position="146"/>
    </location>
</feature>
<dbReference type="Pfam" id="PF00085">
    <property type="entry name" value="Thioredoxin"/>
    <property type="match status" value="1"/>
</dbReference>
<organism evidence="3 4">
    <name type="scientific">Paramecium sonneborni</name>
    <dbReference type="NCBI Taxonomy" id="65129"/>
    <lineage>
        <taxon>Eukaryota</taxon>
        <taxon>Sar</taxon>
        <taxon>Alveolata</taxon>
        <taxon>Ciliophora</taxon>
        <taxon>Intramacronucleata</taxon>
        <taxon>Oligohymenophorea</taxon>
        <taxon>Peniculida</taxon>
        <taxon>Parameciidae</taxon>
        <taxon>Paramecium</taxon>
    </lineage>
</organism>
<dbReference type="InterPro" id="IPR013766">
    <property type="entry name" value="Thioredoxin_domain"/>
</dbReference>
<name>A0A8S1Q442_9CILI</name>
<evidence type="ECO:0000313" key="4">
    <source>
        <dbReference type="Proteomes" id="UP000692954"/>
    </source>
</evidence>
<dbReference type="PROSITE" id="PS51858">
    <property type="entry name" value="PPPDE"/>
    <property type="match status" value="1"/>
</dbReference>
<dbReference type="PANTHER" id="PTHR12378:SF7">
    <property type="entry name" value="DESUMOYLATING ISOPEPTIDASE 1"/>
    <property type="match status" value="1"/>
</dbReference>
<sequence length="325" mass="37788">MDNQKHKVILNMYDLSQGMAKQFSPMFLGKQIEAIWHTGIVVYGKEYYFGGGICAQPPKSTIYGYPIEERELGETDKPQHEFESFLRDISFNYTMEKYDLFTNNCNNFTNECALYLVGKGIPENIIGLPKEFLNTQLGQMLKPIIVQITNRQSEAQTENFNEPQPQQQPSQSFQNMNSQQVNQMQPQPQQPVLLNLKVQPSHQSQQHQQIAISNQQQQITNTNVASIEDWDMFFCLIESSPQCIINFYTDSEDCKTIKQQFHKLSLNLCNINFYDVNCQKARIIADSLQINEFPTFIFYEYGQVKERWTSNNQNTLIDNIQQQLK</sequence>
<keyword evidence="4" id="KW-1185">Reference proteome</keyword>
<dbReference type="PANTHER" id="PTHR12378">
    <property type="entry name" value="DESUMOYLATING ISOPEPTIDASE"/>
    <property type="match status" value="1"/>
</dbReference>
<evidence type="ECO:0000313" key="3">
    <source>
        <dbReference type="EMBL" id="CAD8110198.1"/>
    </source>
</evidence>
<reference evidence="3" key="1">
    <citation type="submission" date="2021-01" db="EMBL/GenBank/DDBJ databases">
        <authorList>
            <consortium name="Genoscope - CEA"/>
            <person name="William W."/>
        </authorList>
    </citation>
    <scope>NUCLEOTIDE SEQUENCE</scope>
</reference>
<comment type="caution">
    <text evidence="3">The sequence shown here is derived from an EMBL/GenBank/DDBJ whole genome shotgun (WGS) entry which is preliminary data.</text>
</comment>
<proteinExistence type="predicted"/>
<feature type="region of interest" description="Disordered" evidence="1">
    <location>
        <begin position="153"/>
        <end position="185"/>
    </location>
</feature>
<dbReference type="GO" id="GO:0008233">
    <property type="term" value="F:peptidase activity"/>
    <property type="evidence" value="ECO:0007669"/>
    <property type="project" value="InterPro"/>
</dbReference>
<gene>
    <name evidence="3" type="ORF">PSON_ATCC_30995.1.T0950105</name>
</gene>
<dbReference type="InterPro" id="IPR008580">
    <property type="entry name" value="PPPDE_dom"/>
</dbReference>
<dbReference type="CDD" id="cd02947">
    <property type="entry name" value="TRX_family"/>
    <property type="match status" value="1"/>
</dbReference>
<dbReference type="EMBL" id="CAJJDN010000095">
    <property type="protein sequence ID" value="CAD8110198.1"/>
    <property type="molecule type" value="Genomic_DNA"/>
</dbReference>
<feature type="compositionally biased region" description="Low complexity" evidence="1">
    <location>
        <begin position="158"/>
        <end position="185"/>
    </location>
</feature>
<accession>A0A8S1Q442</accession>
<dbReference type="Pfam" id="PF05903">
    <property type="entry name" value="Peptidase_C97"/>
    <property type="match status" value="1"/>
</dbReference>
<dbReference type="SMART" id="SM01179">
    <property type="entry name" value="DUF862"/>
    <property type="match status" value="1"/>
</dbReference>